<feature type="signal peptide" evidence="1">
    <location>
        <begin position="1"/>
        <end position="33"/>
    </location>
</feature>
<keyword evidence="1" id="KW-0732">Signal</keyword>
<sequence length="187" mass="20124">MNINKKTHFFKLLAIPAIALVTASLIAPGVGQASESEPTTDHIFTTLPEKSLNESLMEPGALTPPPPPTLYYEGFTSSLITSQYLVSAYSNLSISGSSSLQISAETKSSASASQGGVTVGLERWTGSDWVEFGKTRTKSSALAYNSLNYASNVTKGYYYRIKSDHWASSGINKESRTLYSSTVFVSN</sequence>
<comment type="caution">
    <text evidence="2">The sequence shown here is derived from an EMBL/GenBank/DDBJ whole genome shotgun (WGS) entry which is preliminary data.</text>
</comment>
<evidence type="ECO:0000313" key="3">
    <source>
        <dbReference type="Proteomes" id="UP000605427"/>
    </source>
</evidence>
<evidence type="ECO:0000313" key="2">
    <source>
        <dbReference type="EMBL" id="GGH70056.1"/>
    </source>
</evidence>
<feature type="chain" id="PRO_5046612735" evidence="1">
    <location>
        <begin position="34"/>
        <end position="187"/>
    </location>
</feature>
<accession>A0ABQ1ZM07</accession>
<name>A0ABQ1ZM07_9BACL</name>
<dbReference type="RefSeq" id="WP_172238798.1">
    <property type="nucleotide sequence ID" value="NZ_BMDD01000001.1"/>
</dbReference>
<organism evidence="2 3">
    <name type="scientific">Saccharibacillus endophyticus</name>
    <dbReference type="NCBI Taxonomy" id="2060666"/>
    <lineage>
        <taxon>Bacteria</taxon>
        <taxon>Bacillati</taxon>
        <taxon>Bacillota</taxon>
        <taxon>Bacilli</taxon>
        <taxon>Bacillales</taxon>
        <taxon>Paenibacillaceae</taxon>
        <taxon>Saccharibacillus</taxon>
    </lineage>
</organism>
<protein>
    <submittedName>
        <fullName evidence="2">Uncharacterized protein</fullName>
    </submittedName>
</protein>
<evidence type="ECO:0000256" key="1">
    <source>
        <dbReference type="SAM" id="SignalP"/>
    </source>
</evidence>
<keyword evidence="3" id="KW-1185">Reference proteome</keyword>
<reference evidence="3" key="1">
    <citation type="journal article" date="2019" name="Int. J. Syst. Evol. Microbiol.">
        <title>The Global Catalogue of Microorganisms (GCM) 10K type strain sequencing project: providing services to taxonomists for standard genome sequencing and annotation.</title>
        <authorList>
            <consortium name="The Broad Institute Genomics Platform"/>
            <consortium name="The Broad Institute Genome Sequencing Center for Infectious Disease"/>
            <person name="Wu L."/>
            <person name="Ma J."/>
        </authorList>
    </citation>
    <scope>NUCLEOTIDE SEQUENCE [LARGE SCALE GENOMIC DNA]</scope>
    <source>
        <strain evidence="3">CCM 8702</strain>
    </source>
</reference>
<dbReference type="EMBL" id="BMDD01000001">
    <property type="protein sequence ID" value="GGH70056.1"/>
    <property type="molecule type" value="Genomic_DNA"/>
</dbReference>
<gene>
    <name evidence="2" type="ORF">GCM10007362_05760</name>
</gene>
<dbReference type="Proteomes" id="UP000605427">
    <property type="component" value="Unassembled WGS sequence"/>
</dbReference>
<proteinExistence type="predicted"/>